<dbReference type="Proteomes" id="UP001590951">
    <property type="component" value="Unassembled WGS sequence"/>
</dbReference>
<name>A0ABR4BN54_9LECA</name>
<protein>
    <submittedName>
        <fullName evidence="1">Uncharacterized protein</fullName>
    </submittedName>
</protein>
<dbReference type="EMBL" id="JBHFEH010000001">
    <property type="protein sequence ID" value="KAL2058802.1"/>
    <property type="molecule type" value="Genomic_DNA"/>
</dbReference>
<reference evidence="1 2" key="1">
    <citation type="submission" date="2024-09" db="EMBL/GenBank/DDBJ databases">
        <title>Rethinking Asexuality: The Enigmatic Case of Functional Sexual Genes in Lepraria (Stereocaulaceae).</title>
        <authorList>
            <person name="Doellman M."/>
            <person name="Sun Y."/>
            <person name="Barcenas-Pena A."/>
            <person name="Lumbsch H.T."/>
            <person name="Grewe F."/>
        </authorList>
    </citation>
    <scope>NUCLEOTIDE SEQUENCE [LARGE SCALE GENOMIC DNA]</scope>
    <source>
        <strain evidence="1 2">Grewe 0041</strain>
    </source>
</reference>
<gene>
    <name evidence="1" type="ORF">ABVK25_000093</name>
</gene>
<sequence length="134" mass="14849">MVGINQPIPPKDDSDTYSLKQLQSELYWNTTVSVMTLSPGQQFTITTKLSLNEKLTRENTFTTSIGSAQLVRSSKWFSLVDAAVNGNGEIVYTLAVTSGGKKTESDRILKVTEQYQEGGAGLHTLFRHSWYQVA</sequence>
<keyword evidence="2" id="KW-1185">Reference proteome</keyword>
<comment type="caution">
    <text evidence="1">The sequence shown here is derived from an EMBL/GenBank/DDBJ whole genome shotgun (WGS) entry which is preliminary data.</text>
</comment>
<organism evidence="1 2">
    <name type="scientific">Lepraria finkii</name>
    <dbReference type="NCBI Taxonomy" id="1340010"/>
    <lineage>
        <taxon>Eukaryota</taxon>
        <taxon>Fungi</taxon>
        <taxon>Dikarya</taxon>
        <taxon>Ascomycota</taxon>
        <taxon>Pezizomycotina</taxon>
        <taxon>Lecanoromycetes</taxon>
        <taxon>OSLEUM clade</taxon>
        <taxon>Lecanoromycetidae</taxon>
        <taxon>Lecanorales</taxon>
        <taxon>Lecanorineae</taxon>
        <taxon>Stereocaulaceae</taxon>
        <taxon>Lepraria</taxon>
    </lineage>
</organism>
<proteinExistence type="predicted"/>
<evidence type="ECO:0000313" key="2">
    <source>
        <dbReference type="Proteomes" id="UP001590951"/>
    </source>
</evidence>
<evidence type="ECO:0000313" key="1">
    <source>
        <dbReference type="EMBL" id="KAL2058802.1"/>
    </source>
</evidence>
<accession>A0ABR4BN54</accession>